<feature type="region of interest" description="Disordered" evidence="7">
    <location>
        <begin position="242"/>
        <end position="262"/>
    </location>
</feature>
<dbReference type="InterPro" id="IPR020095">
    <property type="entry name" value="PsdUridine_synth_TruA_C"/>
</dbReference>
<feature type="binding site" evidence="5">
    <location>
        <position position="102"/>
    </location>
    <ligand>
        <name>substrate</name>
    </ligand>
</feature>
<evidence type="ECO:0000313" key="10">
    <source>
        <dbReference type="Proteomes" id="UP001591681"/>
    </source>
</evidence>
<evidence type="ECO:0000256" key="2">
    <source>
        <dbReference type="ARBA" id="ARBA00022694"/>
    </source>
</evidence>
<organism evidence="9 10">
    <name type="scientific">Coilia grayii</name>
    <name type="common">Gray's grenadier anchovy</name>
    <dbReference type="NCBI Taxonomy" id="363190"/>
    <lineage>
        <taxon>Eukaryota</taxon>
        <taxon>Metazoa</taxon>
        <taxon>Chordata</taxon>
        <taxon>Craniata</taxon>
        <taxon>Vertebrata</taxon>
        <taxon>Euteleostomi</taxon>
        <taxon>Actinopterygii</taxon>
        <taxon>Neopterygii</taxon>
        <taxon>Teleostei</taxon>
        <taxon>Clupei</taxon>
        <taxon>Clupeiformes</taxon>
        <taxon>Clupeoidei</taxon>
        <taxon>Engraulidae</taxon>
        <taxon>Coilinae</taxon>
        <taxon>Coilia</taxon>
    </lineage>
</organism>
<feature type="domain" description="Pseudouridine synthase I TruA alpha/beta" evidence="8">
    <location>
        <begin position="140"/>
        <end position="213"/>
    </location>
</feature>
<keyword evidence="10" id="KW-1185">Reference proteome</keyword>
<protein>
    <recommendedName>
        <fullName evidence="6">tRNA pseudouridine synthase</fullName>
        <ecNumber evidence="6">5.4.99.12</ecNumber>
    </recommendedName>
</protein>
<dbReference type="GO" id="GO:0160147">
    <property type="term" value="F:tRNA pseudouridine(38-40) synthase activity"/>
    <property type="evidence" value="ECO:0007669"/>
    <property type="project" value="UniProtKB-EC"/>
</dbReference>
<gene>
    <name evidence="9" type="ORF">ACEWY4_013377</name>
</gene>
<evidence type="ECO:0000259" key="8">
    <source>
        <dbReference type="Pfam" id="PF01416"/>
    </source>
</evidence>
<dbReference type="AlphaFoldDB" id="A0ABD1JW77"/>
<dbReference type="PIRSF" id="PIRSF001430">
    <property type="entry name" value="tRNA_psdUrid_synth"/>
    <property type="match status" value="1"/>
</dbReference>
<evidence type="ECO:0000256" key="1">
    <source>
        <dbReference type="ARBA" id="ARBA00009375"/>
    </source>
</evidence>
<dbReference type="PANTHER" id="PTHR11142:SF0">
    <property type="entry name" value="TRNA PSEUDOURIDINE SYNTHASE-LIKE 1"/>
    <property type="match status" value="1"/>
</dbReference>
<reference evidence="9 10" key="1">
    <citation type="submission" date="2024-09" db="EMBL/GenBank/DDBJ databases">
        <title>A chromosome-level genome assembly of Gray's grenadier anchovy, Coilia grayii.</title>
        <authorList>
            <person name="Fu Z."/>
        </authorList>
    </citation>
    <scope>NUCLEOTIDE SEQUENCE [LARGE SCALE GENOMIC DNA]</scope>
    <source>
        <strain evidence="9">G4</strain>
        <tissue evidence="9">Muscle</tissue>
    </source>
</reference>
<evidence type="ECO:0000256" key="5">
    <source>
        <dbReference type="PIRSR" id="PIRSR001430-2"/>
    </source>
</evidence>
<dbReference type="InterPro" id="IPR020094">
    <property type="entry name" value="TruA/RsuA/RluB/E/F_N"/>
</dbReference>
<feature type="active site" description="Nucleophile" evidence="4">
    <location>
        <position position="38"/>
    </location>
</feature>
<comment type="catalytic activity">
    <reaction evidence="6">
        <text>uridine(38/39/40) in tRNA = pseudouridine(38/39/40) in tRNA</text>
        <dbReference type="Rhea" id="RHEA:22376"/>
        <dbReference type="Rhea" id="RHEA-COMP:10085"/>
        <dbReference type="Rhea" id="RHEA-COMP:10087"/>
        <dbReference type="ChEBI" id="CHEBI:65314"/>
        <dbReference type="ChEBI" id="CHEBI:65315"/>
        <dbReference type="EC" id="5.4.99.12"/>
    </reaction>
</comment>
<evidence type="ECO:0000256" key="6">
    <source>
        <dbReference type="RuleBase" id="RU003792"/>
    </source>
</evidence>
<name>A0ABD1JW77_9TELE</name>
<dbReference type="InterPro" id="IPR020103">
    <property type="entry name" value="PsdUridine_synth_cat_dom_sf"/>
</dbReference>
<dbReference type="EMBL" id="JBHFQA010000011">
    <property type="protein sequence ID" value="KAL2091114.1"/>
    <property type="molecule type" value="Genomic_DNA"/>
</dbReference>
<evidence type="ECO:0000256" key="4">
    <source>
        <dbReference type="PIRSR" id="PIRSR001430-1"/>
    </source>
</evidence>
<keyword evidence="2 6" id="KW-0819">tRNA processing</keyword>
<dbReference type="InterPro" id="IPR020097">
    <property type="entry name" value="PsdUridine_synth_TruA_a/b_dom"/>
</dbReference>
<dbReference type="Proteomes" id="UP001591681">
    <property type="component" value="Unassembled WGS sequence"/>
</dbReference>
<accession>A0ABD1JW77</accession>
<comment type="similarity">
    <text evidence="1 6">Belongs to the tRNA pseudouridine synthase TruA family.</text>
</comment>
<proteinExistence type="inferred from homology"/>
<evidence type="ECO:0000313" key="9">
    <source>
        <dbReference type="EMBL" id="KAL2091114.1"/>
    </source>
</evidence>
<dbReference type="Gene3D" id="3.30.70.580">
    <property type="entry name" value="Pseudouridine synthase I, catalytic domain, N-terminal subdomain"/>
    <property type="match status" value="1"/>
</dbReference>
<dbReference type="InterPro" id="IPR001406">
    <property type="entry name" value="PsdUridine_synth_TruA"/>
</dbReference>
<dbReference type="GO" id="GO:0008033">
    <property type="term" value="P:tRNA processing"/>
    <property type="evidence" value="ECO:0007669"/>
    <property type="project" value="UniProtKB-KW"/>
</dbReference>
<comment type="caution">
    <text evidence="9">The sequence shown here is derived from an EMBL/GenBank/DDBJ whole genome shotgun (WGS) entry which is preliminary data.</text>
</comment>
<evidence type="ECO:0000256" key="3">
    <source>
        <dbReference type="ARBA" id="ARBA00023235"/>
    </source>
</evidence>
<keyword evidence="3 6" id="KW-0413">Isomerase</keyword>
<dbReference type="SUPFAM" id="SSF55120">
    <property type="entry name" value="Pseudouridine synthase"/>
    <property type="match status" value="1"/>
</dbReference>
<dbReference type="PANTHER" id="PTHR11142">
    <property type="entry name" value="PSEUDOURIDYLATE SYNTHASE"/>
    <property type="match status" value="1"/>
</dbReference>
<dbReference type="Gene3D" id="3.30.70.660">
    <property type="entry name" value="Pseudouridine synthase I, catalytic domain, C-terminal subdomain"/>
    <property type="match status" value="1"/>
</dbReference>
<dbReference type="Pfam" id="PF01416">
    <property type="entry name" value="PseudoU_synth_1"/>
    <property type="match status" value="1"/>
</dbReference>
<dbReference type="EC" id="5.4.99.12" evidence="6"/>
<evidence type="ECO:0000256" key="7">
    <source>
        <dbReference type="SAM" id="MobiDB-lite"/>
    </source>
</evidence>
<sequence length="262" mass="29667">MKAPSHQPVLGVQNYLEEAVWCLKPVNEAAVFISSRTDAGVHTLCNSAHLDIQRRGLQSPFKGEELVSALNHALRPQDIRVTGAWRVYSIFSARHRALSRTYVYCLATGTPHHTHSSLTHSKLCWFLPNMELDVCAMREACSLLLGTHDFSTFSALSSDAAFKSPIKTLELAQLQPSVSFAWQHFNRNIQHWEFTFQSRSFLYKQVRRIQGLLEARDSLVFPNNVMAPPHGLFLTRVEYQKSGSQGRPGDVVSREEEEEWAS</sequence>